<evidence type="ECO:0000313" key="3">
    <source>
        <dbReference type="Proteomes" id="UP001501175"/>
    </source>
</evidence>
<organism evidence="2 3">
    <name type="scientific">Nibrella saemangeumensis</name>
    <dbReference type="NCBI Taxonomy" id="1084526"/>
    <lineage>
        <taxon>Bacteria</taxon>
        <taxon>Pseudomonadati</taxon>
        <taxon>Bacteroidota</taxon>
        <taxon>Cytophagia</taxon>
        <taxon>Cytophagales</taxon>
        <taxon>Spirosomataceae</taxon>
        <taxon>Nibrella</taxon>
    </lineage>
</organism>
<evidence type="ECO:0008006" key="4">
    <source>
        <dbReference type="Google" id="ProtNLM"/>
    </source>
</evidence>
<name>A0ABP8NJH7_9BACT</name>
<accession>A0ABP8NJH7</accession>
<gene>
    <name evidence="2" type="ORF">GCM10023189_48880</name>
</gene>
<evidence type="ECO:0000256" key="1">
    <source>
        <dbReference type="SAM" id="MobiDB-lite"/>
    </source>
</evidence>
<feature type="region of interest" description="Disordered" evidence="1">
    <location>
        <begin position="29"/>
        <end position="48"/>
    </location>
</feature>
<sequence>MAHLYMKKVLAFIVSVSFLLSGHGCRDNQKADTTTESAATSAGGASDTPISERLQSLGLTGEGHWRGISLGDSLAIVKNTEEAKLFESDASHLGYSLEFPNMESVDMLYHQKDQKVLAIDVDLYLNTRQSVTDYTNDLKQYFTARYGHPVQQEKAVVWTGTQQEKISVIDVSEGKDYGIKIKINSALEAAATASTRR</sequence>
<evidence type="ECO:0000313" key="2">
    <source>
        <dbReference type="EMBL" id="GAA4466568.1"/>
    </source>
</evidence>
<protein>
    <recommendedName>
        <fullName evidence="4">Lipoprotein</fullName>
    </recommendedName>
</protein>
<reference evidence="3" key="1">
    <citation type="journal article" date="2019" name="Int. J. Syst. Evol. Microbiol.">
        <title>The Global Catalogue of Microorganisms (GCM) 10K type strain sequencing project: providing services to taxonomists for standard genome sequencing and annotation.</title>
        <authorList>
            <consortium name="The Broad Institute Genomics Platform"/>
            <consortium name="The Broad Institute Genome Sequencing Center for Infectious Disease"/>
            <person name="Wu L."/>
            <person name="Ma J."/>
        </authorList>
    </citation>
    <scope>NUCLEOTIDE SEQUENCE [LARGE SCALE GENOMIC DNA]</scope>
    <source>
        <strain evidence="3">JCM 17927</strain>
    </source>
</reference>
<proteinExistence type="predicted"/>
<dbReference type="EMBL" id="BAABHD010000081">
    <property type="protein sequence ID" value="GAA4466568.1"/>
    <property type="molecule type" value="Genomic_DNA"/>
</dbReference>
<dbReference type="Proteomes" id="UP001501175">
    <property type="component" value="Unassembled WGS sequence"/>
</dbReference>
<keyword evidence="3" id="KW-1185">Reference proteome</keyword>
<comment type="caution">
    <text evidence="2">The sequence shown here is derived from an EMBL/GenBank/DDBJ whole genome shotgun (WGS) entry which is preliminary data.</text>
</comment>
<feature type="compositionally biased region" description="Low complexity" evidence="1">
    <location>
        <begin position="31"/>
        <end position="48"/>
    </location>
</feature>